<dbReference type="EMBL" id="VITT01000027">
    <property type="protein sequence ID" value="TWB48954.1"/>
    <property type="molecule type" value="Genomic_DNA"/>
</dbReference>
<name>A0A560HUZ3_9PROT</name>
<gene>
    <name evidence="2" type="ORF">FBZ92_12756</name>
</gene>
<proteinExistence type="predicted"/>
<comment type="caution">
    <text evidence="2">The sequence shown here is derived from an EMBL/GenBank/DDBJ whole genome shotgun (WGS) entry which is preliminary data.</text>
</comment>
<evidence type="ECO:0000256" key="1">
    <source>
        <dbReference type="SAM" id="Phobius"/>
    </source>
</evidence>
<protein>
    <recommendedName>
        <fullName evidence="4">General secretion pathway protein L</fullName>
    </recommendedName>
</protein>
<sequence length="325" mass="34951">MRQRRLLAATANLVDGMADAFAMTLPQRVVRYLGLSAPRVQLRPGAMGVVMPAGAGPVTLVLDSEDVYTVDLPLPPGVGVDPWKQAAMMAHRYMPLKPELLAWDLVTVRQEGQLIARVSMVRRTVLAAALHVSGRVAAVTTDGVGPQPQFLRLDIGRLRRRMGRMLVLLIAAAFALPAPPLLVAWTLDQQTAHMEQKLKTLSDDVKAARQLRDRADWQGNVLGRSAAALVQPPRRQVLDEIARALPDDAWLQDLVLGPDGMVLQIYGADPHAVLARFQAVPLFTNVRLTTEPEPGSATFSLALSIATGAPSRSGTAGNAKEGGGQ</sequence>
<evidence type="ECO:0000313" key="2">
    <source>
        <dbReference type="EMBL" id="TWB48954.1"/>
    </source>
</evidence>
<keyword evidence="1" id="KW-0812">Transmembrane</keyword>
<keyword evidence="1" id="KW-1133">Transmembrane helix</keyword>
<dbReference type="AlphaFoldDB" id="A0A560HUZ3"/>
<evidence type="ECO:0000313" key="3">
    <source>
        <dbReference type="Proteomes" id="UP000318050"/>
    </source>
</evidence>
<feature type="transmembrane region" description="Helical" evidence="1">
    <location>
        <begin position="166"/>
        <end position="187"/>
    </location>
</feature>
<dbReference type="OrthoDB" id="7350955at2"/>
<accession>A0A560HUZ3</accession>
<organism evidence="2 3">
    <name type="scientific">Nitrospirillum amazonense</name>
    <dbReference type="NCBI Taxonomy" id="28077"/>
    <lineage>
        <taxon>Bacteria</taxon>
        <taxon>Pseudomonadati</taxon>
        <taxon>Pseudomonadota</taxon>
        <taxon>Alphaproteobacteria</taxon>
        <taxon>Rhodospirillales</taxon>
        <taxon>Azospirillaceae</taxon>
        <taxon>Nitrospirillum</taxon>
    </lineage>
</organism>
<evidence type="ECO:0008006" key="4">
    <source>
        <dbReference type="Google" id="ProtNLM"/>
    </source>
</evidence>
<reference evidence="2 3" key="1">
    <citation type="submission" date="2019-06" db="EMBL/GenBank/DDBJ databases">
        <title>Genomic Encyclopedia of Type Strains, Phase IV (KMG-V): Genome sequencing to study the core and pangenomes of soil and plant-associated prokaryotes.</title>
        <authorList>
            <person name="Whitman W."/>
        </authorList>
    </citation>
    <scope>NUCLEOTIDE SEQUENCE [LARGE SCALE GENOMIC DNA]</scope>
    <source>
        <strain evidence="2 3">BR 11140</strain>
    </source>
</reference>
<dbReference type="Proteomes" id="UP000318050">
    <property type="component" value="Unassembled WGS sequence"/>
</dbReference>
<keyword evidence="1" id="KW-0472">Membrane</keyword>